<dbReference type="PANTHER" id="PTHR43877">
    <property type="entry name" value="AMINOALKYLPHOSPHONATE N-ACETYLTRANSFERASE-RELATED-RELATED"/>
    <property type="match status" value="1"/>
</dbReference>
<evidence type="ECO:0000259" key="3">
    <source>
        <dbReference type="PROSITE" id="PS51186"/>
    </source>
</evidence>
<keyword evidence="1" id="KW-0808">Transferase</keyword>
<dbReference type="EMBL" id="BAABIW010000028">
    <property type="protein sequence ID" value="GAA5036179.1"/>
    <property type="molecule type" value="Genomic_DNA"/>
</dbReference>
<organism evidence="4 5">
    <name type="scientific">Terrabacter aeriphilus</name>
    <dbReference type="NCBI Taxonomy" id="515662"/>
    <lineage>
        <taxon>Bacteria</taxon>
        <taxon>Bacillati</taxon>
        <taxon>Actinomycetota</taxon>
        <taxon>Actinomycetes</taxon>
        <taxon>Micrococcales</taxon>
        <taxon>Intrasporangiaceae</taxon>
        <taxon>Terrabacter</taxon>
    </lineage>
</organism>
<protein>
    <submittedName>
        <fullName evidence="4">GNAT family N-acetyltransferase</fullName>
    </submittedName>
</protein>
<keyword evidence="5" id="KW-1185">Reference proteome</keyword>
<dbReference type="Proteomes" id="UP001500427">
    <property type="component" value="Unassembled WGS sequence"/>
</dbReference>
<dbReference type="InterPro" id="IPR000182">
    <property type="entry name" value="GNAT_dom"/>
</dbReference>
<evidence type="ECO:0000256" key="1">
    <source>
        <dbReference type="ARBA" id="ARBA00022679"/>
    </source>
</evidence>
<dbReference type="Gene3D" id="3.40.630.30">
    <property type="match status" value="1"/>
</dbReference>
<proteinExistence type="predicted"/>
<feature type="domain" description="N-acetyltransferase" evidence="3">
    <location>
        <begin position="12"/>
        <end position="154"/>
    </location>
</feature>
<dbReference type="CDD" id="cd04301">
    <property type="entry name" value="NAT_SF"/>
    <property type="match status" value="1"/>
</dbReference>
<dbReference type="RefSeq" id="WP_345509188.1">
    <property type="nucleotide sequence ID" value="NZ_BAABIW010000028.1"/>
</dbReference>
<reference evidence="5" key="1">
    <citation type="journal article" date="2019" name="Int. J. Syst. Evol. Microbiol.">
        <title>The Global Catalogue of Microorganisms (GCM) 10K type strain sequencing project: providing services to taxonomists for standard genome sequencing and annotation.</title>
        <authorList>
            <consortium name="The Broad Institute Genomics Platform"/>
            <consortium name="The Broad Institute Genome Sequencing Center for Infectious Disease"/>
            <person name="Wu L."/>
            <person name="Ma J."/>
        </authorList>
    </citation>
    <scope>NUCLEOTIDE SEQUENCE [LARGE SCALE GENOMIC DNA]</scope>
    <source>
        <strain evidence="5">JCM 17687</strain>
    </source>
</reference>
<evidence type="ECO:0000313" key="5">
    <source>
        <dbReference type="Proteomes" id="UP001500427"/>
    </source>
</evidence>
<gene>
    <name evidence="4" type="ORF">GCM10023258_38840</name>
</gene>
<dbReference type="SUPFAM" id="SSF55729">
    <property type="entry name" value="Acyl-CoA N-acyltransferases (Nat)"/>
    <property type="match status" value="1"/>
</dbReference>
<accession>A0ABP9JPR9</accession>
<dbReference type="PROSITE" id="PS51186">
    <property type="entry name" value="GNAT"/>
    <property type="match status" value="1"/>
</dbReference>
<comment type="caution">
    <text evidence="4">The sequence shown here is derived from an EMBL/GenBank/DDBJ whole genome shotgun (WGS) entry which is preliminary data.</text>
</comment>
<evidence type="ECO:0000256" key="2">
    <source>
        <dbReference type="ARBA" id="ARBA00023315"/>
    </source>
</evidence>
<dbReference type="InterPro" id="IPR050832">
    <property type="entry name" value="Bact_Acetyltransf"/>
</dbReference>
<keyword evidence="2" id="KW-0012">Acyltransferase</keyword>
<evidence type="ECO:0000313" key="4">
    <source>
        <dbReference type="EMBL" id="GAA5036179.1"/>
    </source>
</evidence>
<dbReference type="PANTHER" id="PTHR43877:SF2">
    <property type="entry name" value="AMINOALKYLPHOSPHONATE N-ACETYLTRANSFERASE-RELATED"/>
    <property type="match status" value="1"/>
</dbReference>
<dbReference type="Pfam" id="PF00583">
    <property type="entry name" value="Acetyltransf_1"/>
    <property type="match status" value="1"/>
</dbReference>
<dbReference type="InterPro" id="IPR016181">
    <property type="entry name" value="Acyl_CoA_acyltransferase"/>
</dbReference>
<name>A0ABP9JPR9_9MICO</name>
<sequence length="155" mass="17422">MQLTRIGPEHWETFREVRLRSLSDSPAAFGSRYEDWVDAAEERWRARLTDVPLTLVATDGEAVVGVASGSPDGDDWVELISMWVAPEARGTGVARLLIDAVAAWAEEQGRGTCLMVRRDNDRARAAYARAGFVDRGVPDDWPDDELVEHRMELRR</sequence>